<dbReference type="Proteomes" id="UP000594121">
    <property type="component" value="Chromosome"/>
</dbReference>
<evidence type="ECO:0000313" key="4">
    <source>
        <dbReference type="Proteomes" id="UP000594121"/>
    </source>
</evidence>
<dbReference type="EMBL" id="CP062310">
    <property type="protein sequence ID" value="QOJ79575.1"/>
    <property type="molecule type" value="Genomic_DNA"/>
</dbReference>
<dbReference type="InParanoid" id="A0A7L9FL62"/>
<dbReference type="AlphaFoldDB" id="A0A7L9FL62"/>
<feature type="transmembrane region" description="Helical" evidence="1">
    <location>
        <begin position="162"/>
        <end position="182"/>
    </location>
</feature>
<feature type="transmembrane region" description="Helical" evidence="1">
    <location>
        <begin position="252"/>
        <end position="272"/>
    </location>
</feature>
<reference evidence="3 4" key="1">
    <citation type="submission" date="2020-10" db="EMBL/GenBank/DDBJ databases">
        <title>Thermofilum lucidum 3507LT sp. nov. a novel member of Thermofilaceae family isolated from Chile hot spring, and proposal of description order Thermofilales.</title>
        <authorList>
            <person name="Zayulina K.S."/>
            <person name="Elcheninov A.G."/>
            <person name="Toshchakov S.V."/>
            <person name="Kublanov I.V."/>
        </authorList>
    </citation>
    <scope>NUCLEOTIDE SEQUENCE [LARGE SCALE GENOMIC DNA]</scope>
    <source>
        <strain evidence="3 4">3507LT</strain>
    </source>
</reference>
<feature type="transmembrane region" description="Helical" evidence="1">
    <location>
        <begin position="219"/>
        <end position="240"/>
    </location>
</feature>
<gene>
    <name evidence="3" type="ORF">IG193_03715</name>
</gene>
<evidence type="ECO:0000259" key="2">
    <source>
        <dbReference type="Pfam" id="PF24038"/>
    </source>
</evidence>
<dbReference type="GeneID" id="59148973"/>
<keyword evidence="1" id="KW-0812">Transmembrane</keyword>
<feature type="transmembrane region" description="Helical" evidence="1">
    <location>
        <begin position="133"/>
        <end position="156"/>
    </location>
</feature>
<keyword evidence="1" id="KW-0472">Membrane</keyword>
<evidence type="ECO:0000313" key="3">
    <source>
        <dbReference type="EMBL" id="QOJ79575.1"/>
    </source>
</evidence>
<dbReference type="InterPro" id="IPR036390">
    <property type="entry name" value="WH_DNA-bd_sf"/>
</dbReference>
<accession>A0A7L9FL62</accession>
<feature type="transmembrane region" description="Helical" evidence="1">
    <location>
        <begin position="194"/>
        <end position="213"/>
    </location>
</feature>
<feature type="domain" description="DUF7347" evidence="2">
    <location>
        <begin position="12"/>
        <end position="83"/>
    </location>
</feature>
<dbReference type="InterPro" id="IPR036388">
    <property type="entry name" value="WH-like_DNA-bd_sf"/>
</dbReference>
<dbReference type="KEGG" id="thel:IG193_03715"/>
<name>A0A7L9FL62_9CREN</name>
<dbReference type="RefSeq" id="WP_192819547.1">
    <property type="nucleotide sequence ID" value="NZ_CP062310.1"/>
</dbReference>
<keyword evidence="1" id="KW-1133">Transmembrane helix</keyword>
<dbReference type="Pfam" id="PF24038">
    <property type="entry name" value="DUF7347"/>
    <property type="match status" value="1"/>
</dbReference>
<dbReference type="InterPro" id="IPR055771">
    <property type="entry name" value="DUF7347"/>
</dbReference>
<organism evidence="3 4">
    <name type="scientific">Infirmifilum lucidum</name>
    <dbReference type="NCBI Taxonomy" id="2776706"/>
    <lineage>
        <taxon>Archaea</taxon>
        <taxon>Thermoproteota</taxon>
        <taxon>Thermoprotei</taxon>
        <taxon>Thermofilales</taxon>
        <taxon>Thermofilaceae</taxon>
        <taxon>Infirmifilum</taxon>
    </lineage>
</organism>
<protein>
    <recommendedName>
        <fullName evidence="2">DUF7347 domain-containing protein</fullName>
    </recommendedName>
</protein>
<sequence length="273" mass="30717">MQGLQPDPDLEQVYMIMGNPYMRAILRTVGEKGEVSFSELKSAVGTSTGNLYYNLDKLKGFITKNDRRKYVLTDKGVKLYKFIQENEVRIRSLMSERGGFHAVFEKYIAPILVPESLASFLYSEVKPSFVMMFVYLFSVILASVHGSFICFGLDQLFPPPTLGVRVALTLAGLVILILALEAPSRLMGGERRIGVDYIATLLTSTLPLSFLALVPLDVFHLNLLFRVIQVVVICLLTATLKVYKRLPAERAFISVFTAYYASYNLALIIQRFF</sequence>
<proteinExistence type="predicted"/>
<evidence type="ECO:0000256" key="1">
    <source>
        <dbReference type="SAM" id="Phobius"/>
    </source>
</evidence>
<dbReference type="SUPFAM" id="SSF46785">
    <property type="entry name" value="Winged helix' DNA-binding domain"/>
    <property type="match status" value="1"/>
</dbReference>
<keyword evidence="4" id="KW-1185">Reference proteome</keyword>
<dbReference type="Gene3D" id="1.10.10.10">
    <property type="entry name" value="Winged helix-like DNA-binding domain superfamily/Winged helix DNA-binding domain"/>
    <property type="match status" value="1"/>
</dbReference>